<feature type="domain" description="B12-binding" evidence="1">
    <location>
        <begin position="164"/>
        <end position="287"/>
    </location>
</feature>
<dbReference type="AlphaFoldDB" id="A0A1M5LJ26"/>
<keyword evidence="3" id="KW-1185">Reference proteome</keyword>
<dbReference type="InterPro" id="IPR003759">
    <property type="entry name" value="Cbl-bd_cap"/>
</dbReference>
<dbReference type="Pfam" id="PF02607">
    <property type="entry name" value="B12-binding_2"/>
    <property type="match status" value="1"/>
</dbReference>
<organism evidence="2 3">
    <name type="scientific">Cognatiyoonia sediminum</name>
    <dbReference type="NCBI Taxonomy" id="1508389"/>
    <lineage>
        <taxon>Bacteria</taxon>
        <taxon>Pseudomonadati</taxon>
        <taxon>Pseudomonadota</taxon>
        <taxon>Alphaproteobacteria</taxon>
        <taxon>Rhodobacterales</taxon>
        <taxon>Paracoccaceae</taxon>
        <taxon>Cognatiyoonia</taxon>
    </lineage>
</organism>
<evidence type="ECO:0000313" key="3">
    <source>
        <dbReference type="Proteomes" id="UP000184074"/>
    </source>
</evidence>
<dbReference type="GO" id="GO:0031419">
    <property type="term" value="F:cobalamin binding"/>
    <property type="evidence" value="ECO:0007669"/>
    <property type="project" value="InterPro"/>
</dbReference>
<dbReference type="SUPFAM" id="SSF52242">
    <property type="entry name" value="Cobalamin (vitamin B12)-binding domain"/>
    <property type="match status" value="1"/>
</dbReference>
<dbReference type="InterPro" id="IPR036594">
    <property type="entry name" value="Meth_synthase_dom"/>
</dbReference>
<dbReference type="Proteomes" id="UP000184074">
    <property type="component" value="Unassembled WGS sequence"/>
</dbReference>
<dbReference type="GO" id="GO:0046872">
    <property type="term" value="F:metal ion binding"/>
    <property type="evidence" value="ECO:0007669"/>
    <property type="project" value="InterPro"/>
</dbReference>
<dbReference type="InterPro" id="IPR006158">
    <property type="entry name" value="Cobalamin-bd"/>
</dbReference>
<sequence length="287" mass="32040">MPNGVLANRELVKVANKPFDDRELDQEAYEQAEEHFRLVQTRLPQDAVEAVAREVVRRLAFRLPRNLSSGHMPTEEEIDLLCEALLSNDEVAGDRIILAARRDGIEPENIYLGYVAGAARRLGVMWEEDRVSFLQVTMASGKLYRIIRGLRHVLDNSLNLAGPEKRSLFALVPDETHTLGIEIATDVFRRQGWDVEMVMGEPHDAIIAMTEQHRFRSVVLVAHSERMLAALISLVLAIRITQPMAYIVVAGNIVDQVEDVSTLVGADDVIPDIETAVGRLGAIIDFD</sequence>
<protein>
    <recommendedName>
        <fullName evidence="1">B12-binding domain-containing protein</fullName>
    </recommendedName>
</protein>
<proteinExistence type="predicted"/>
<dbReference type="Gene3D" id="3.40.50.280">
    <property type="entry name" value="Cobalamin-binding domain"/>
    <property type="match status" value="1"/>
</dbReference>
<evidence type="ECO:0000259" key="1">
    <source>
        <dbReference type="PROSITE" id="PS51332"/>
    </source>
</evidence>
<dbReference type="EMBL" id="FQXB01000001">
    <property type="protein sequence ID" value="SHG64930.1"/>
    <property type="molecule type" value="Genomic_DNA"/>
</dbReference>
<gene>
    <name evidence="2" type="ORF">SAMN05444003_0314</name>
</gene>
<dbReference type="PROSITE" id="PS51332">
    <property type="entry name" value="B12_BINDING"/>
    <property type="match status" value="1"/>
</dbReference>
<accession>A0A1M5LJ26</accession>
<dbReference type="Gene3D" id="1.10.1240.10">
    <property type="entry name" value="Methionine synthase domain"/>
    <property type="match status" value="1"/>
</dbReference>
<evidence type="ECO:0000313" key="2">
    <source>
        <dbReference type="EMBL" id="SHG64930.1"/>
    </source>
</evidence>
<reference evidence="2 3" key="1">
    <citation type="submission" date="2016-11" db="EMBL/GenBank/DDBJ databases">
        <authorList>
            <person name="Jaros S."/>
            <person name="Januszkiewicz K."/>
            <person name="Wedrychowicz H."/>
        </authorList>
    </citation>
    <scope>NUCLEOTIDE SEQUENCE [LARGE SCALE GENOMIC DNA]</scope>
    <source>
        <strain evidence="2 3">DSM 28715</strain>
    </source>
</reference>
<name>A0A1M5LJ26_9RHOB</name>
<dbReference type="STRING" id="1508389.SAMN05444003_0314"/>
<dbReference type="InterPro" id="IPR036724">
    <property type="entry name" value="Cobalamin-bd_sf"/>
</dbReference>